<accession>A0A2H3CS87</accession>
<evidence type="ECO:0000313" key="1">
    <source>
        <dbReference type="EMBL" id="PBK84720.1"/>
    </source>
</evidence>
<name>A0A2H3CS87_ARMGA</name>
<dbReference type="OMA" id="TRIYPDH"/>
<proteinExistence type="predicted"/>
<evidence type="ECO:0000313" key="2">
    <source>
        <dbReference type="Proteomes" id="UP000217790"/>
    </source>
</evidence>
<reference evidence="2" key="1">
    <citation type="journal article" date="2017" name="Nat. Ecol. Evol.">
        <title>Genome expansion and lineage-specific genetic innovations in the forest pathogenic fungi Armillaria.</title>
        <authorList>
            <person name="Sipos G."/>
            <person name="Prasanna A.N."/>
            <person name="Walter M.C."/>
            <person name="O'Connor E."/>
            <person name="Balint B."/>
            <person name="Krizsan K."/>
            <person name="Kiss B."/>
            <person name="Hess J."/>
            <person name="Varga T."/>
            <person name="Slot J."/>
            <person name="Riley R."/>
            <person name="Boka B."/>
            <person name="Rigling D."/>
            <person name="Barry K."/>
            <person name="Lee J."/>
            <person name="Mihaltcheva S."/>
            <person name="LaButti K."/>
            <person name="Lipzen A."/>
            <person name="Waldron R."/>
            <person name="Moloney N.M."/>
            <person name="Sperisen C."/>
            <person name="Kredics L."/>
            <person name="Vagvoelgyi C."/>
            <person name="Patrignani A."/>
            <person name="Fitzpatrick D."/>
            <person name="Nagy I."/>
            <person name="Doyle S."/>
            <person name="Anderson J.B."/>
            <person name="Grigoriev I.V."/>
            <person name="Gueldener U."/>
            <person name="Muensterkoetter M."/>
            <person name="Nagy L.G."/>
        </authorList>
    </citation>
    <scope>NUCLEOTIDE SEQUENCE [LARGE SCALE GENOMIC DNA]</scope>
    <source>
        <strain evidence="2">Ar21-2</strain>
    </source>
</reference>
<sequence length="394" mass="43483">MGSSQPYLMSDQRTHVVYTKLLLRRGHGYPLWIPEPDYSLPDAYRDKGVSVGDLGILTEDGGFDFLFNVCVEADDPVNQGHVPPQFEPLRISPGDPIRKVVSLHRKNSSVTSAHVSTTEISVEGSAELSSFVTGGGGFEFSTSKAEAAILMLPDGGNRYDTKHRSLFQQYATENALSWYIYANSLDHLARQAPNGSLYLVTGCDKTRSWGAAAVSRPSESHTISFRFVVGPIMEGRITLQTSCSTHIGADTRIYPDHPDSTPQQDNQCIFMRGFTITVREKSLMKKLFGPVQLKAIGGSMRDTAPSFNSRSPYSSYHDKIVRPSSSGIPSSIGPMEDFNIPDYQSNENANSLLQDYIELTDLPSRSVELLNPSVRINERLLVLVRTTDHDCLLG</sequence>
<dbReference type="InParanoid" id="A0A2H3CS87"/>
<gene>
    <name evidence="1" type="ORF">ARMGADRAFT_602628</name>
</gene>
<dbReference type="AlphaFoldDB" id="A0A2H3CS87"/>
<dbReference type="STRING" id="47427.A0A2H3CS87"/>
<keyword evidence="2" id="KW-1185">Reference proteome</keyword>
<organism evidence="1 2">
    <name type="scientific">Armillaria gallica</name>
    <name type="common">Bulbous honey fungus</name>
    <name type="synonym">Armillaria bulbosa</name>
    <dbReference type="NCBI Taxonomy" id="47427"/>
    <lineage>
        <taxon>Eukaryota</taxon>
        <taxon>Fungi</taxon>
        <taxon>Dikarya</taxon>
        <taxon>Basidiomycota</taxon>
        <taxon>Agaricomycotina</taxon>
        <taxon>Agaricomycetes</taxon>
        <taxon>Agaricomycetidae</taxon>
        <taxon>Agaricales</taxon>
        <taxon>Marasmiineae</taxon>
        <taxon>Physalacriaceae</taxon>
        <taxon>Armillaria</taxon>
    </lineage>
</organism>
<protein>
    <submittedName>
        <fullName evidence="1">Uncharacterized protein</fullName>
    </submittedName>
</protein>
<dbReference type="Proteomes" id="UP000217790">
    <property type="component" value="Unassembled WGS sequence"/>
</dbReference>
<dbReference type="OrthoDB" id="2662290at2759"/>
<dbReference type="EMBL" id="KZ293696">
    <property type="protein sequence ID" value="PBK84720.1"/>
    <property type="molecule type" value="Genomic_DNA"/>
</dbReference>